<evidence type="ECO:0000313" key="8">
    <source>
        <dbReference type="EMBL" id="KAK9151700.1"/>
    </source>
</evidence>
<keyword evidence="2" id="KW-0547">Nucleotide-binding</keyword>
<dbReference type="PROSITE" id="PS00690">
    <property type="entry name" value="DEAH_ATP_HELICASE"/>
    <property type="match status" value="1"/>
</dbReference>
<evidence type="ECO:0000256" key="5">
    <source>
        <dbReference type="SAM" id="MobiDB-lite"/>
    </source>
</evidence>
<keyword evidence="9" id="KW-1185">Reference proteome</keyword>
<feature type="domain" description="Helicase ATP-binding" evidence="6">
    <location>
        <begin position="96"/>
        <end position="331"/>
    </location>
</feature>
<feature type="domain" description="Helicase C-terminal" evidence="7">
    <location>
        <begin position="582"/>
        <end position="743"/>
    </location>
</feature>
<dbReference type="Gene3D" id="3.40.50.10810">
    <property type="entry name" value="Tandem AAA-ATPase domain"/>
    <property type="match status" value="2"/>
</dbReference>
<evidence type="ECO:0000256" key="2">
    <source>
        <dbReference type="ARBA" id="ARBA00022741"/>
    </source>
</evidence>
<dbReference type="InterPro" id="IPR001650">
    <property type="entry name" value="Helicase_C-like"/>
</dbReference>
<dbReference type="InterPro" id="IPR050628">
    <property type="entry name" value="SNF2_RAD54_helicase_TF"/>
</dbReference>
<dbReference type="InterPro" id="IPR049730">
    <property type="entry name" value="SNF2/RAD54-like_C"/>
</dbReference>
<dbReference type="PANTHER" id="PTHR45626:SF12">
    <property type="entry name" value="DNA REPAIR PROTEIN RAD16"/>
    <property type="match status" value="1"/>
</dbReference>
<dbReference type="Proteomes" id="UP001420932">
    <property type="component" value="Unassembled WGS sequence"/>
</dbReference>
<dbReference type="InterPro" id="IPR000330">
    <property type="entry name" value="SNF2_N"/>
</dbReference>
<dbReference type="InterPro" id="IPR038718">
    <property type="entry name" value="SNF2-like_sf"/>
</dbReference>
<dbReference type="GO" id="GO:0006289">
    <property type="term" value="P:nucleotide-excision repair"/>
    <property type="evidence" value="ECO:0007669"/>
    <property type="project" value="TreeGrafter"/>
</dbReference>
<dbReference type="GO" id="GO:0008094">
    <property type="term" value="F:ATP-dependent activity, acting on DNA"/>
    <property type="evidence" value="ECO:0007669"/>
    <property type="project" value="TreeGrafter"/>
</dbReference>
<comment type="subcellular location">
    <subcellularLocation>
        <location evidence="1">Nucleus</location>
    </subcellularLocation>
</comment>
<dbReference type="Pfam" id="PF00271">
    <property type="entry name" value="Helicase_C"/>
    <property type="match status" value="1"/>
</dbReference>
<evidence type="ECO:0000256" key="4">
    <source>
        <dbReference type="ARBA" id="ARBA00022840"/>
    </source>
</evidence>
<dbReference type="SUPFAM" id="SSF52540">
    <property type="entry name" value="P-loop containing nucleoside triphosphate hydrolases"/>
    <property type="match status" value="2"/>
</dbReference>
<feature type="region of interest" description="Disordered" evidence="5">
    <location>
        <begin position="1"/>
        <end position="35"/>
    </location>
</feature>
<dbReference type="InterPro" id="IPR002464">
    <property type="entry name" value="DNA/RNA_helicase_DEAH_CS"/>
</dbReference>
<dbReference type="InterPro" id="IPR014001">
    <property type="entry name" value="Helicase_ATP-bd"/>
</dbReference>
<dbReference type="GO" id="GO:0005634">
    <property type="term" value="C:nucleus"/>
    <property type="evidence" value="ECO:0007669"/>
    <property type="project" value="UniProtKB-SubCell"/>
</dbReference>
<evidence type="ECO:0000259" key="6">
    <source>
        <dbReference type="PROSITE" id="PS51192"/>
    </source>
</evidence>
<comment type="caution">
    <text evidence="8">The sequence shown here is derived from an EMBL/GenBank/DDBJ whole genome shotgun (WGS) entry which is preliminary data.</text>
</comment>
<gene>
    <name evidence="8" type="ORF">Syun_010009</name>
</gene>
<sequence>MKVQPRVIGSNPDKGGADDLDCEGGGSSSVVDGYDDMEQGVVESDEYAVGDDSKKKKGKAKVLVEEGGNVVETEMLSDLILPLLGYQKEWLTWALKQEDSPCRGGILADEMGMGKTIQVVALVIAKRAISSTSFESGVHSSTMKSSMDLPELKCTLVVCPIGAITQWKNEIAKYTREESTKVLIYHGSNRRQNLAQFSDYDFVLTTYSTVGVEYKKHVMALKEGDNIELKEGEINAEKDKQRKKKNESDITSSEKDPACPERSPLVNNSVLHSVMWSRIILDEAHCMNDRWSQTAKVIFSLKSLFKWALIGIPLQNCLRELHSLVRFLQIAPYSYSFCRDCDCKPLDPPYMDCPNCPHKSARHISWFNYHVVKPLSQHRNQSKRERAMSLLKYEILEGISLRRTKKDKAADLALPPRIVTLRRDCMNLQEQDFYKTLYNQSVQEFDLFAWYLKFSTSGPYYADIFGYLRQLRQAVDHPYLVNFSYASVLHNKSSDNDEPECSICSQPAAEPVDCLEEIADDQGQTTCPTCGKQMSPRNRSSKPNVKGFKSSSILKKIRLEDFQTSTKIEALALLHTKLPANMMREEIRFMVEQDRSAKGIVFSHFTSFLDLIQYALQESGIQSVQWFDSVAFAVQDAAIKKFTNDPACRIFLVGLKSRSVGLNLTVASHVFMMDPWWDPAIEQHAQDRIHWIGEYKPIRIVKFIMENTVEERMMMLLQQKELDSEGTVGGFKAPWTLRKADLKFLFQRH</sequence>
<evidence type="ECO:0000256" key="3">
    <source>
        <dbReference type="ARBA" id="ARBA00022801"/>
    </source>
</evidence>
<dbReference type="EMBL" id="JBBNAF010000004">
    <property type="protein sequence ID" value="KAK9151700.1"/>
    <property type="molecule type" value="Genomic_DNA"/>
</dbReference>
<name>A0AAP0KGP6_9MAGN</name>
<dbReference type="CDD" id="cd18793">
    <property type="entry name" value="SF2_C_SNF"/>
    <property type="match status" value="1"/>
</dbReference>
<dbReference type="PROSITE" id="PS51194">
    <property type="entry name" value="HELICASE_CTER"/>
    <property type="match status" value="1"/>
</dbReference>
<keyword evidence="4" id="KW-0067">ATP-binding</keyword>
<dbReference type="Pfam" id="PF00176">
    <property type="entry name" value="SNF2-rel_dom"/>
    <property type="match status" value="1"/>
</dbReference>
<evidence type="ECO:0008006" key="10">
    <source>
        <dbReference type="Google" id="ProtNLM"/>
    </source>
</evidence>
<accession>A0AAP0KGP6</accession>
<proteinExistence type="predicted"/>
<keyword evidence="3" id="KW-0378">Hydrolase</keyword>
<protein>
    <recommendedName>
        <fullName evidence="10">DNA repair protein RAD16</fullName>
    </recommendedName>
</protein>
<feature type="region of interest" description="Disordered" evidence="5">
    <location>
        <begin position="232"/>
        <end position="264"/>
    </location>
</feature>
<reference evidence="8 9" key="1">
    <citation type="submission" date="2024-01" db="EMBL/GenBank/DDBJ databases">
        <title>Genome assemblies of Stephania.</title>
        <authorList>
            <person name="Yang L."/>
        </authorList>
    </citation>
    <scope>NUCLEOTIDE SEQUENCE [LARGE SCALE GENOMIC DNA]</scope>
    <source>
        <strain evidence="8">YNDBR</strain>
        <tissue evidence="8">Leaf</tissue>
    </source>
</reference>
<organism evidence="8 9">
    <name type="scientific">Stephania yunnanensis</name>
    <dbReference type="NCBI Taxonomy" id="152371"/>
    <lineage>
        <taxon>Eukaryota</taxon>
        <taxon>Viridiplantae</taxon>
        <taxon>Streptophyta</taxon>
        <taxon>Embryophyta</taxon>
        <taxon>Tracheophyta</taxon>
        <taxon>Spermatophyta</taxon>
        <taxon>Magnoliopsida</taxon>
        <taxon>Ranunculales</taxon>
        <taxon>Menispermaceae</taxon>
        <taxon>Menispermoideae</taxon>
        <taxon>Cissampelideae</taxon>
        <taxon>Stephania</taxon>
    </lineage>
</organism>
<dbReference type="SMART" id="SM00487">
    <property type="entry name" value="DEXDc"/>
    <property type="match status" value="1"/>
</dbReference>
<dbReference type="InterPro" id="IPR027417">
    <property type="entry name" value="P-loop_NTPase"/>
</dbReference>
<feature type="compositionally biased region" description="Basic and acidic residues" evidence="5">
    <location>
        <begin position="232"/>
        <end position="259"/>
    </location>
</feature>
<dbReference type="PANTHER" id="PTHR45626">
    <property type="entry name" value="TRANSCRIPTION TERMINATION FACTOR 2-RELATED"/>
    <property type="match status" value="1"/>
</dbReference>
<dbReference type="AlphaFoldDB" id="A0AAP0KGP6"/>
<dbReference type="CDD" id="cd18008">
    <property type="entry name" value="DEXDc_SHPRH-like"/>
    <property type="match status" value="1"/>
</dbReference>
<evidence type="ECO:0000256" key="1">
    <source>
        <dbReference type="ARBA" id="ARBA00004123"/>
    </source>
</evidence>
<dbReference type="GO" id="GO:0016787">
    <property type="term" value="F:hydrolase activity"/>
    <property type="evidence" value="ECO:0007669"/>
    <property type="project" value="UniProtKB-KW"/>
</dbReference>
<dbReference type="GO" id="GO:0005524">
    <property type="term" value="F:ATP binding"/>
    <property type="evidence" value="ECO:0007669"/>
    <property type="project" value="UniProtKB-KW"/>
</dbReference>
<dbReference type="Gene3D" id="3.40.50.300">
    <property type="entry name" value="P-loop containing nucleotide triphosphate hydrolases"/>
    <property type="match status" value="1"/>
</dbReference>
<evidence type="ECO:0000259" key="7">
    <source>
        <dbReference type="PROSITE" id="PS51194"/>
    </source>
</evidence>
<dbReference type="PROSITE" id="PS51192">
    <property type="entry name" value="HELICASE_ATP_BIND_1"/>
    <property type="match status" value="1"/>
</dbReference>
<dbReference type="SMART" id="SM00490">
    <property type="entry name" value="HELICc"/>
    <property type="match status" value="1"/>
</dbReference>
<evidence type="ECO:0000313" key="9">
    <source>
        <dbReference type="Proteomes" id="UP001420932"/>
    </source>
</evidence>